<sequence>MTWLLTFLAVFYLAALVLVWSLQERFIYPAPPEQAGVPAGFERITYTAADGVEIGAGYRPAREGMPTLLFFHGNGSSWQSTAYVTDRLAALGYGVLAASYRGYAGNAGSPSEKGLYADGRAAYAFLRERGVAPQDIVLTGNSIGSGVATHLATEVEARALVLISPFDSLEETASRAMRWLPVRTLIRDRYDNVGKLPGIEIPVLILHGEEDTLIRLEQARTLAAARPGTKLVTYPGWGHDLVVHPAVQGEIAANLIDQ</sequence>
<dbReference type="SUPFAM" id="SSF53474">
    <property type="entry name" value="alpha/beta-Hydrolases"/>
    <property type="match status" value="1"/>
</dbReference>
<organism evidence="3 4">
    <name type="scientific">Paraurantiacibacter namhicola</name>
    <dbReference type="NCBI Taxonomy" id="645517"/>
    <lineage>
        <taxon>Bacteria</taxon>
        <taxon>Pseudomonadati</taxon>
        <taxon>Pseudomonadota</taxon>
        <taxon>Alphaproteobacteria</taxon>
        <taxon>Sphingomonadales</taxon>
        <taxon>Erythrobacteraceae</taxon>
        <taxon>Paraurantiacibacter</taxon>
    </lineage>
</organism>
<reference evidence="3 4" key="1">
    <citation type="submission" date="2016-07" db="EMBL/GenBank/DDBJ databases">
        <title>Complete genome sequence of Altererythrobacter namhicola JCM 16345T, containing esterase-encoding genes.</title>
        <authorList>
            <person name="Cheng H."/>
            <person name="Wu Y.-H."/>
            <person name="Jian S.-L."/>
            <person name="Huo Y.-Y."/>
            <person name="Wang C.-S."/>
            <person name="Xu X.-W."/>
        </authorList>
    </citation>
    <scope>NUCLEOTIDE SEQUENCE [LARGE SCALE GENOMIC DNA]</scope>
    <source>
        <strain evidence="3 4">JCM 16345</strain>
    </source>
</reference>
<accession>A0A1C7D5T1</accession>
<dbReference type="PATRIC" id="fig|645517.4.peg.524"/>
<keyword evidence="4" id="KW-1185">Reference proteome</keyword>
<dbReference type="RefSeq" id="WP_083989165.1">
    <property type="nucleotide sequence ID" value="NZ_CP016545.1"/>
</dbReference>
<evidence type="ECO:0000259" key="1">
    <source>
        <dbReference type="Pfam" id="PF08386"/>
    </source>
</evidence>
<dbReference type="PANTHER" id="PTHR12277:SF81">
    <property type="entry name" value="PROTEIN ABHD13"/>
    <property type="match status" value="1"/>
</dbReference>
<evidence type="ECO:0000313" key="3">
    <source>
        <dbReference type="EMBL" id="ANU06846.1"/>
    </source>
</evidence>
<dbReference type="Pfam" id="PF12146">
    <property type="entry name" value="Hydrolase_4"/>
    <property type="match status" value="1"/>
</dbReference>
<dbReference type="KEGG" id="anh:A6F65_00523"/>
<dbReference type="AlphaFoldDB" id="A0A1C7D5T1"/>
<protein>
    <submittedName>
        <fullName evidence="3">Alpha/beta hydrolase family protein</fullName>
    </submittedName>
</protein>
<feature type="domain" description="Peptidase S33 tripeptidyl aminopeptidase-like C-terminal" evidence="1">
    <location>
        <begin position="200"/>
        <end position="253"/>
    </location>
</feature>
<name>A0A1C7D5T1_9SPHN</name>
<keyword evidence="3" id="KW-0378">Hydrolase</keyword>
<gene>
    <name evidence="3" type="ORF">A6F65_00523</name>
</gene>
<dbReference type="OrthoDB" id="9798884at2"/>
<feature type="domain" description="Serine aminopeptidase S33" evidence="2">
    <location>
        <begin position="67"/>
        <end position="179"/>
    </location>
</feature>
<evidence type="ECO:0000259" key="2">
    <source>
        <dbReference type="Pfam" id="PF12146"/>
    </source>
</evidence>
<proteinExistence type="predicted"/>
<dbReference type="Pfam" id="PF08386">
    <property type="entry name" value="Abhydrolase_4"/>
    <property type="match status" value="1"/>
</dbReference>
<dbReference type="PANTHER" id="PTHR12277">
    <property type="entry name" value="ALPHA/BETA HYDROLASE DOMAIN-CONTAINING PROTEIN"/>
    <property type="match status" value="1"/>
</dbReference>
<dbReference type="STRING" id="645517.A6F65_00523"/>
<dbReference type="InterPro" id="IPR022742">
    <property type="entry name" value="Hydrolase_4"/>
</dbReference>
<dbReference type="Proteomes" id="UP000092698">
    <property type="component" value="Chromosome"/>
</dbReference>
<dbReference type="Gene3D" id="3.40.50.1820">
    <property type="entry name" value="alpha/beta hydrolase"/>
    <property type="match status" value="1"/>
</dbReference>
<dbReference type="GO" id="GO:0016787">
    <property type="term" value="F:hydrolase activity"/>
    <property type="evidence" value="ECO:0007669"/>
    <property type="project" value="UniProtKB-KW"/>
</dbReference>
<dbReference type="InterPro" id="IPR013595">
    <property type="entry name" value="Pept_S33_TAP-like_C"/>
</dbReference>
<dbReference type="InterPro" id="IPR029058">
    <property type="entry name" value="AB_hydrolase_fold"/>
</dbReference>
<evidence type="ECO:0000313" key="4">
    <source>
        <dbReference type="Proteomes" id="UP000092698"/>
    </source>
</evidence>
<dbReference type="EMBL" id="CP016545">
    <property type="protein sequence ID" value="ANU06846.1"/>
    <property type="molecule type" value="Genomic_DNA"/>
</dbReference>